<keyword evidence="2" id="KW-1185">Reference proteome</keyword>
<proteinExistence type="predicted"/>
<reference evidence="1 2" key="1">
    <citation type="journal article" date="2011" name="Science">
        <title>The Selaginella genome identifies genetic changes associated with the evolution of vascular plants.</title>
        <authorList>
            <person name="Banks J.A."/>
            <person name="Nishiyama T."/>
            <person name="Hasebe M."/>
            <person name="Bowman J.L."/>
            <person name="Gribskov M."/>
            <person name="dePamphilis C."/>
            <person name="Albert V.A."/>
            <person name="Aono N."/>
            <person name="Aoyama T."/>
            <person name="Ambrose B.A."/>
            <person name="Ashton N.W."/>
            <person name="Axtell M.J."/>
            <person name="Barker E."/>
            <person name="Barker M.S."/>
            <person name="Bennetzen J.L."/>
            <person name="Bonawitz N.D."/>
            <person name="Chapple C."/>
            <person name="Cheng C."/>
            <person name="Correa L.G."/>
            <person name="Dacre M."/>
            <person name="DeBarry J."/>
            <person name="Dreyer I."/>
            <person name="Elias M."/>
            <person name="Engstrom E.M."/>
            <person name="Estelle M."/>
            <person name="Feng L."/>
            <person name="Finet C."/>
            <person name="Floyd S.K."/>
            <person name="Frommer W.B."/>
            <person name="Fujita T."/>
            <person name="Gramzow L."/>
            <person name="Gutensohn M."/>
            <person name="Harholt J."/>
            <person name="Hattori M."/>
            <person name="Heyl A."/>
            <person name="Hirai T."/>
            <person name="Hiwatashi Y."/>
            <person name="Ishikawa M."/>
            <person name="Iwata M."/>
            <person name="Karol K.G."/>
            <person name="Koehler B."/>
            <person name="Kolukisaoglu U."/>
            <person name="Kubo M."/>
            <person name="Kurata T."/>
            <person name="Lalonde S."/>
            <person name="Li K."/>
            <person name="Li Y."/>
            <person name="Litt A."/>
            <person name="Lyons E."/>
            <person name="Manning G."/>
            <person name="Maruyama T."/>
            <person name="Michael T.P."/>
            <person name="Mikami K."/>
            <person name="Miyazaki S."/>
            <person name="Morinaga S."/>
            <person name="Murata T."/>
            <person name="Mueller-Roeber B."/>
            <person name="Nelson D.R."/>
            <person name="Obara M."/>
            <person name="Oguri Y."/>
            <person name="Olmstead R.G."/>
            <person name="Onodera N."/>
            <person name="Petersen B.L."/>
            <person name="Pils B."/>
            <person name="Prigge M."/>
            <person name="Rensing S.A."/>
            <person name="Riano-Pachon D.M."/>
            <person name="Roberts A.W."/>
            <person name="Sato Y."/>
            <person name="Scheller H.V."/>
            <person name="Schulz B."/>
            <person name="Schulz C."/>
            <person name="Shakirov E.V."/>
            <person name="Shibagaki N."/>
            <person name="Shinohara N."/>
            <person name="Shippen D.E."/>
            <person name="Soerensen I."/>
            <person name="Sotooka R."/>
            <person name="Sugimoto N."/>
            <person name="Sugita M."/>
            <person name="Sumikawa N."/>
            <person name="Tanurdzic M."/>
            <person name="Theissen G."/>
            <person name="Ulvskov P."/>
            <person name="Wakazuki S."/>
            <person name="Weng J.K."/>
            <person name="Willats W.W."/>
            <person name="Wipf D."/>
            <person name="Wolf P.G."/>
            <person name="Yang L."/>
            <person name="Zimmer A.D."/>
            <person name="Zhu Q."/>
            <person name="Mitros T."/>
            <person name="Hellsten U."/>
            <person name="Loque D."/>
            <person name="Otillar R."/>
            <person name="Salamov A."/>
            <person name="Schmutz J."/>
            <person name="Shapiro H."/>
            <person name="Lindquist E."/>
            <person name="Lucas S."/>
            <person name="Rokhsar D."/>
            <person name="Grigoriev I.V."/>
        </authorList>
    </citation>
    <scope>NUCLEOTIDE SEQUENCE [LARGE SCALE GENOMIC DNA]</scope>
</reference>
<dbReference type="EMBL" id="GL377573">
    <property type="protein sequence ID" value="EFJ31549.1"/>
    <property type="molecule type" value="Genomic_DNA"/>
</dbReference>
<sequence>MVMRREFMVPYMLLFPRLPERLIVRMKETFIPKLTLYAFSVSRSCSIHRSISSQARGPKCSGNNVGEDCGALPTTACDLTTLTDLWAAVHNITEGHFVLSMGWNLSPTSVVSAPRPVYETLMTQSGKST</sequence>
<organism evidence="2">
    <name type="scientific">Selaginella moellendorffii</name>
    <name type="common">Spikemoss</name>
    <dbReference type="NCBI Taxonomy" id="88036"/>
    <lineage>
        <taxon>Eukaryota</taxon>
        <taxon>Viridiplantae</taxon>
        <taxon>Streptophyta</taxon>
        <taxon>Embryophyta</taxon>
        <taxon>Tracheophyta</taxon>
        <taxon>Lycopodiopsida</taxon>
        <taxon>Selaginellales</taxon>
        <taxon>Selaginellaceae</taxon>
        <taxon>Selaginella</taxon>
    </lineage>
</organism>
<dbReference type="Proteomes" id="UP000001514">
    <property type="component" value="Unassembled WGS sequence"/>
</dbReference>
<dbReference type="HOGENOM" id="CLU_1952565_0_0_1"/>
<gene>
    <name evidence="1" type="ORF">SELMODRAFT_408226</name>
</gene>
<dbReference type="AlphaFoldDB" id="D8R7L4"/>
<evidence type="ECO:0000313" key="1">
    <source>
        <dbReference type="EMBL" id="EFJ31549.1"/>
    </source>
</evidence>
<name>D8R7L4_SELML</name>
<dbReference type="KEGG" id="smo:SELMODRAFT_408226"/>
<accession>D8R7L4</accession>
<evidence type="ECO:0000313" key="2">
    <source>
        <dbReference type="Proteomes" id="UP000001514"/>
    </source>
</evidence>
<dbReference type="Gramene" id="EFJ31549">
    <property type="protein sequence ID" value="EFJ31549"/>
    <property type="gene ID" value="SELMODRAFT_408226"/>
</dbReference>
<dbReference type="InParanoid" id="D8R7L4"/>
<protein>
    <submittedName>
        <fullName evidence="1">Uncharacterized protein</fullName>
    </submittedName>
</protein>